<evidence type="ECO:0000313" key="4">
    <source>
        <dbReference type="Proteomes" id="UP000054350"/>
    </source>
</evidence>
<feature type="transmembrane region" description="Helical" evidence="2">
    <location>
        <begin position="48"/>
        <end position="69"/>
    </location>
</feature>
<dbReference type="STRING" id="578462.A0A0L0S953"/>
<dbReference type="Pfam" id="PF15159">
    <property type="entry name" value="PIG-Y"/>
    <property type="match status" value="1"/>
</dbReference>
<evidence type="ECO:0000256" key="2">
    <source>
        <dbReference type="SAM" id="Phobius"/>
    </source>
</evidence>
<dbReference type="Proteomes" id="UP000054350">
    <property type="component" value="Unassembled WGS sequence"/>
</dbReference>
<accession>A0A0L0S953</accession>
<reference evidence="4" key="2">
    <citation type="submission" date="2009-11" db="EMBL/GenBank/DDBJ databases">
        <title>The Genome Sequence of Allomyces macrogynus strain ATCC 38327.</title>
        <authorList>
            <consortium name="The Broad Institute Genome Sequencing Platform"/>
            <person name="Russ C."/>
            <person name="Cuomo C."/>
            <person name="Shea T."/>
            <person name="Young S.K."/>
            <person name="Zeng Q."/>
            <person name="Koehrsen M."/>
            <person name="Haas B."/>
            <person name="Borodovsky M."/>
            <person name="Guigo R."/>
            <person name="Alvarado L."/>
            <person name="Berlin A."/>
            <person name="Borenstein D."/>
            <person name="Chen Z."/>
            <person name="Engels R."/>
            <person name="Freedman E."/>
            <person name="Gellesch M."/>
            <person name="Goldberg J."/>
            <person name="Griggs A."/>
            <person name="Gujja S."/>
            <person name="Heiman D."/>
            <person name="Hepburn T."/>
            <person name="Howarth C."/>
            <person name="Jen D."/>
            <person name="Larson L."/>
            <person name="Lewis B."/>
            <person name="Mehta T."/>
            <person name="Park D."/>
            <person name="Pearson M."/>
            <person name="Roberts A."/>
            <person name="Saif S."/>
            <person name="Shenoy N."/>
            <person name="Sisk P."/>
            <person name="Stolte C."/>
            <person name="Sykes S."/>
            <person name="Walk T."/>
            <person name="White J."/>
            <person name="Yandava C."/>
            <person name="Burger G."/>
            <person name="Gray M.W."/>
            <person name="Holland P.W.H."/>
            <person name="King N."/>
            <person name="Lang F.B.F."/>
            <person name="Roger A.J."/>
            <person name="Ruiz-Trillo I."/>
            <person name="Lander E."/>
            <person name="Nusbaum C."/>
        </authorList>
    </citation>
    <scope>NUCLEOTIDE SEQUENCE [LARGE SCALE GENOMIC DNA]</scope>
    <source>
        <strain evidence="4">ATCC 38327</strain>
    </source>
</reference>
<organism evidence="3 4">
    <name type="scientific">Allomyces macrogynus (strain ATCC 38327)</name>
    <name type="common">Allomyces javanicus var. macrogynus</name>
    <dbReference type="NCBI Taxonomy" id="578462"/>
    <lineage>
        <taxon>Eukaryota</taxon>
        <taxon>Fungi</taxon>
        <taxon>Fungi incertae sedis</taxon>
        <taxon>Blastocladiomycota</taxon>
        <taxon>Blastocladiomycetes</taxon>
        <taxon>Blastocladiales</taxon>
        <taxon>Blastocladiaceae</taxon>
        <taxon>Allomyces</taxon>
    </lineage>
</organism>
<dbReference type="PANTHER" id="PTHR36485:SF1">
    <property type="entry name" value="TRANSMEMBRANE PROTEIN"/>
    <property type="match status" value="1"/>
</dbReference>
<keyword evidence="2" id="KW-0472">Membrane</keyword>
<keyword evidence="2" id="KW-0812">Transmembrane</keyword>
<feature type="transmembrane region" description="Helical" evidence="2">
    <location>
        <begin position="89"/>
        <end position="111"/>
    </location>
</feature>
<reference evidence="3 4" key="1">
    <citation type="submission" date="2009-11" db="EMBL/GenBank/DDBJ databases">
        <title>Annotation of Allomyces macrogynus ATCC 38327.</title>
        <authorList>
            <consortium name="The Broad Institute Genome Sequencing Platform"/>
            <person name="Russ C."/>
            <person name="Cuomo C."/>
            <person name="Burger G."/>
            <person name="Gray M.W."/>
            <person name="Holland P.W.H."/>
            <person name="King N."/>
            <person name="Lang F.B.F."/>
            <person name="Roger A.J."/>
            <person name="Ruiz-Trillo I."/>
            <person name="Young S.K."/>
            <person name="Zeng Q."/>
            <person name="Gargeya S."/>
            <person name="Fitzgerald M."/>
            <person name="Haas B."/>
            <person name="Abouelleil A."/>
            <person name="Alvarado L."/>
            <person name="Arachchi H.M."/>
            <person name="Berlin A."/>
            <person name="Chapman S.B."/>
            <person name="Gearin G."/>
            <person name="Goldberg J."/>
            <person name="Griggs A."/>
            <person name="Gujja S."/>
            <person name="Hansen M."/>
            <person name="Heiman D."/>
            <person name="Howarth C."/>
            <person name="Larimer J."/>
            <person name="Lui A."/>
            <person name="MacDonald P.J.P."/>
            <person name="McCowen C."/>
            <person name="Montmayeur A."/>
            <person name="Murphy C."/>
            <person name="Neiman D."/>
            <person name="Pearson M."/>
            <person name="Priest M."/>
            <person name="Roberts A."/>
            <person name="Saif S."/>
            <person name="Shea T."/>
            <person name="Sisk P."/>
            <person name="Stolte C."/>
            <person name="Sykes S."/>
            <person name="Wortman J."/>
            <person name="Nusbaum C."/>
            <person name="Birren B."/>
        </authorList>
    </citation>
    <scope>NUCLEOTIDE SEQUENCE [LARGE SCALE GENOMIC DNA]</scope>
    <source>
        <strain evidence="3 4">ATCC 38327</strain>
    </source>
</reference>
<dbReference type="VEuPathDB" id="FungiDB:AMAG_18102"/>
<feature type="region of interest" description="Disordered" evidence="1">
    <location>
        <begin position="1"/>
        <end position="30"/>
    </location>
</feature>
<gene>
    <name evidence="3" type="ORF">AMAG_18102</name>
</gene>
<feature type="compositionally biased region" description="Basic residues" evidence="1">
    <location>
        <begin position="1"/>
        <end position="16"/>
    </location>
</feature>
<dbReference type="PANTHER" id="PTHR36485">
    <property type="entry name" value="OS01G0939000 PROTEIN"/>
    <property type="match status" value="1"/>
</dbReference>
<dbReference type="OrthoDB" id="2157498at2759"/>
<dbReference type="eggNOG" id="ENOG502S9HF">
    <property type="taxonomic scope" value="Eukaryota"/>
</dbReference>
<evidence type="ECO:0000313" key="3">
    <source>
        <dbReference type="EMBL" id="KNE59123.1"/>
    </source>
</evidence>
<evidence type="ECO:0000256" key="1">
    <source>
        <dbReference type="SAM" id="MobiDB-lite"/>
    </source>
</evidence>
<evidence type="ECO:0008006" key="5">
    <source>
        <dbReference type="Google" id="ProtNLM"/>
    </source>
</evidence>
<dbReference type="EMBL" id="GG745334">
    <property type="protein sequence ID" value="KNE59123.1"/>
    <property type="molecule type" value="Genomic_DNA"/>
</dbReference>
<protein>
    <recommendedName>
        <fullName evidence="5">Phosphatidylinositol N-acetylglucosaminyltransferase subunit Y</fullName>
    </recommendedName>
</protein>
<dbReference type="AlphaFoldDB" id="A0A0L0S953"/>
<keyword evidence="2" id="KW-1133">Transmembrane helix</keyword>
<sequence>MNRRGRHARSRSPRRTSTKDGGTGKTSDMKPIHDLHARIIDDSLFSPLPPMVVVALSVLGAAAFLYAAIISKLLPSTGIWWLDAIRNDWYYCFLIPLTAPVSIFFLIWNWYGKKLFRHN</sequence>
<keyword evidence="4" id="KW-1185">Reference proteome</keyword>
<dbReference type="InterPro" id="IPR029164">
    <property type="entry name" value="PIG-Y"/>
</dbReference>
<name>A0A0L0S953_ALLM3</name>
<proteinExistence type="predicted"/>